<dbReference type="GO" id="GO:0003887">
    <property type="term" value="F:DNA-directed DNA polymerase activity"/>
    <property type="evidence" value="ECO:0007669"/>
    <property type="project" value="UniProtKB-EC"/>
</dbReference>
<dbReference type="KEGG" id="amol:AMOL_1450"/>
<dbReference type="EMBL" id="NXFY01000008">
    <property type="protein sequence ID" value="PHO18134.1"/>
    <property type="molecule type" value="Genomic_DNA"/>
</dbReference>
<dbReference type="EMBL" id="CP032098">
    <property type="protein sequence ID" value="AXX92420.1"/>
    <property type="molecule type" value="Genomic_DNA"/>
</dbReference>
<dbReference type="SUPFAM" id="SSF52540">
    <property type="entry name" value="P-loop containing nucleoside triphosphate hydrolases"/>
    <property type="match status" value="1"/>
</dbReference>
<dbReference type="EC" id="2.7.7.7" evidence="1"/>
<reference evidence="1 4" key="2">
    <citation type="submission" date="2018-08" db="EMBL/GenBank/DDBJ databases">
        <title>Complete genome of the Arcobacter molluscorum type strain LMG 25693.</title>
        <authorList>
            <person name="Miller W.G."/>
            <person name="Yee E."/>
            <person name="Bono J.L."/>
        </authorList>
    </citation>
    <scope>NUCLEOTIDE SEQUENCE [LARGE SCALE GENOMIC DNA]</scope>
    <source>
        <strain evidence="1 4">CECT 7696</strain>
    </source>
</reference>
<dbReference type="Proteomes" id="UP000221222">
    <property type="component" value="Unassembled WGS sequence"/>
</dbReference>
<keyword evidence="3" id="KW-1185">Reference proteome</keyword>
<name>A0A2G1DI75_9BACT</name>
<reference evidence="2 3" key="1">
    <citation type="submission" date="2017-09" db="EMBL/GenBank/DDBJ databases">
        <title>Arcobacter canalis sp. nov., a new species isolated from a water canal contaminated with urban sewage.</title>
        <authorList>
            <person name="Perez-Cataluna A."/>
            <person name="Salas-Masso N."/>
            <person name="Figueras M.J."/>
        </authorList>
    </citation>
    <scope>NUCLEOTIDE SEQUENCE [LARGE SCALE GENOMIC DNA]</scope>
    <source>
        <strain evidence="2 3">F98-3</strain>
    </source>
</reference>
<dbReference type="Proteomes" id="UP000262712">
    <property type="component" value="Chromosome"/>
</dbReference>
<evidence type="ECO:0000313" key="3">
    <source>
        <dbReference type="Proteomes" id="UP000221222"/>
    </source>
</evidence>
<organism evidence="2 3">
    <name type="scientific">Malaciobacter molluscorum LMG 25693</name>
    <dbReference type="NCBI Taxonomy" id="870501"/>
    <lineage>
        <taxon>Bacteria</taxon>
        <taxon>Pseudomonadati</taxon>
        <taxon>Campylobacterota</taxon>
        <taxon>Epsilonproteobacteria</taxon>
        <taxon>Campylobacterales</taxon>
        <taxon>Arcobacteraceae</taxon>
        <taxon>Malaciobacter</taxon>
    </lineage>
</organism>
<accession>A0A2G1DI75</accession>
<dbReference type="RefSeq" id="WP_099342310.1">
    <property type="nucleotide sequence ID" value="NZ_CP032098.1"/>
</dbReference>
<keyword evidence="1" id="KW-0548">Nucleotidyltransferase</keyword>
<proteinExistence type="predicted"/>
<evidence type="ECO:0000313" key="4">
    <source>
        <dbReference type="Proteomes" id="UP000262712"/>
    </source>
</evidence>
<protein>
    <submittedName>
        <fullName evidence="2">DNA polymerase III subunit delta</fullName>
    </submittedName>
    <submittedName>
        <fullName evidence="1">DNA polymerase III, delta prime subunit</fullName>
        <ecNumber evidence="1">2.7.7.7</ecNumber>
    </submittedName>
</protein>
<dbReference type="NCBIfam" id="NF006296">
    <property type="entry name" value="PRK08485.1"/>
    <property type="match status" value="1"/>
</dbReference>
<dbReference type="AlphaFoldDB" id="A0A2G1DI75"/>
<keyword evidence="1" id="KW-0808">Transferase</keyword>
<evidence type="ECO:0000313" key="2">
    <source>
        <dbReference type="EMBL" id="PHO18134.1"/>
    </source>
</evidence>
<dbReference type="Gene3D" id="3.40.50.300">
    <property type="entry name" value="P-loop containing nucleotide triphosphate hydrolases"/>
    <property type="match status" value="1"/>
</dbReference>
<sequence>MLNLTDIKVDTSTILIVNSIEDTLSYLLSILPTHSSRIIKNEEKDEFLIAQANAAIKEAYIASNNKKYIILCGKTFRSEAQNSLLKVLEEPPKNIVFIIVTTTKSTILPTIFSRIPHKYLKKSEESISIDLDLKRLDLKEIYSFIKDNQKISKQDSKDIVQSILFKISEQRIRLSEKELEIFSNSIKLLDLNSRPINVLTSLLLTLEQRENK</sequence>
<evidence type="ECO:0000313" key="1">
    <source>
        <dbReference type="EMBL" id="AXX92420.1"/>
    </source>
</evidence>
<gene>
    <name evidence="1" type="primary">holB</name>
    <name evidence="1" type="ORF">AMOL_1450</name>
    <name evidence="2" type="ORF">CPU12_06595</name>
</gene>
<dbReference type="InterPro" id="IPR027417">
    <property type="entry name" value="P-loop_NTPase"/>
</dbReference>
<dbReference type="Pfam" id="PF13177">
    <property type="entry name" value="DNA_pol3_delta2"/>
    <property type="match status" value="1"/>
</dbReference>